<dbReference type="CDD" id="cd14014">
    <property type="entry name" value="STKc_PknB_like"/>
    <property type="match status" value="1"/>
</dbReference>
<dbReference type="SMART" id="SM00220">
    <property type="entry name" value="S_TKc"/>
    <property type="match status" value="1"/>
</dbReference>
<evidence type="ECO:0000256" key="1">
    <source>
        <dbReference type="ARBA" id="ARBA00022679"/>
    </source>
</evidence>
<proteinExistence type="predicted"/>
<dbReference type="SUPFAM" id="SSF48452">
    <property type="entry name" value="TPR-like"/>
    <property type="match status" value="2"/>
</dbReference>
<feature type="repeat" description="TPR" evidence="5">
    <location>
        <begin position="463"/>
        <end position="496"/>
    </location>
</feature>
<dbReference type="InterPro" id="IPR011009">
    <property type="entry name" value="Kinase-like_dom_sf"/>
</dbReference>
<keyword evidence="7" id="KW-0723">Serine/threonine-protein kinase</keyword>
<keyword evidence="3 7" id="KW-0418">Kinase</keyword>
<dbReference type="Gene3D" id="1.25.40.10">
    <property type="entry name" value="Tetratricopeptide repeat domain"/>
    <property type="match status" value="2"/>
</dbReference>
<dbReference type="AlphaFoldDB" id="A0A1Y1SDY7"/>
<dbReference type="Gene3D" id="3.30.200.20">
    <property type="entry name" value="Phosphorylase Kinase, domain 1"/>
    <property type="match status" value="1"/>
</dbReference>
<dbReference type="RefSeq" id="WP_083561104.1">
    <property type="nucleotide sequence ID" value="NZ_AQQV01000002.1"/>
</dbReference>
<dbReference type="PANTHER" id="PTHR43289:SF6">
    <property type="entry name" value="SERINE_THREONINE-PROTEIN KINASE NEKL-3"/>
    <property type="match status" value="1"/>
</dbReference>
<keyword evidence="8" id="KW-1185">Reference proteome</keyword>
<dbReference type="Proteomes" id="UP000192342">
    <property type="component" value="Unassembled WGS sequence"/>
</dbReference>
<feature type="domain" description="Protein kinase" evidence="6">
    <location>
        <begin position="84"/>
        <end position="352"/>
    </location>
</feature>
<dbReference type="PANTHER" id="PTHR43289">
    <property type="entry name" value="MITOGEN-ACTIVATED PROTEIN KINASE KINASE KINASE 20-RELATED"/>
    <property type="match status" value="1"/>
</dbReference>
<protein>
    <submittedName>
        <fullName evidence="7">Serine/threonine protein kinase</fullName>
    </submittedName>
</protein>
<evidence type="ECO:0000256" key="2">
    <source>
        <dbReference type="ARBA" id="ARBA00022741"/>
    </source>
</evidence>
<evidence type="ECO:0000256" key="5">
    <source>
        <dbReference type="PROSITE-ProRule" id="PRU00339"/>
    </source>
</evidence>
<dbReference type="SMART" id="SM00028">
    <property type="entry name" value="TPR"/>
    <property type="match status" value="5"/>
</dbReference>
<dbReference type="PROSITE" id="PS50011">
    <property type="entry name" value="PROTEIN_KINASE_DOM"/>
    <property type="match status" value="1"/>
</dbReference>
<evidence type="ECO:0000256" key="4">
    <source>
        <dbReference type="ARBA" id="ARBA00022840"/>
    </source>
</evidence>
<dbReference type="GO" id="GO:0005524">
    <property type="term" value="F:ATP binding"/>
    <property type="evidence" value="ECO:0007669"/>
    <property type="project" value="UniProtKB-KW"/>
</dbReference>
<dbReference type="Pfam" id="PF00069">
    <property type="entry name" value="Pkinase"/>
    <property type="match status" value="1"/>
</dbReference>
<dbReference type="Pfam" id="PF13424">
    <property type="entry name" value="TPR_12"/>
    <property type="match status" value="2"/>
</dbReference>
<gene>
    <name evidence="7" type="ORF">ATO7_07587</name>
</gene>
<evidence type="ECO:0000313" key="7">
    <source>
        <dbReference type="EMBL" id="ORE86883.1"/>
    </source>
</evidence>
<comment type="caution">
    <text evidence="7">The sequence shown here is derived from an EMBL/GenBank/DDBJ whole genome shotgun (WGS) entry which is preliminary data.</text>
</comment>
<organism evidence="7 8">
    <name type="scientific">Oceanococcus atlanticus</name>
    <dbReference type="NCBI Taxonomy" id="1317117"/>
    <lineage>
        <taxon>Bacteria</taxon>
        <taxon>Pseudomonadati</taxon>
        <taxon>Pseudomonadota</taxon>
        <taxon>Gammaproteobacteria</taxon>
        <taxon>Chromatiales</taxon>
        <taxon>Oceanococcaceae</taxon>
        <taxon>Oceanococcus</taxon>
    </lineage>
</organism>
<evidence type="ECO:0000259" key="6">
    <source>
        <dbReference type="PROSITE" id="PS50011"/>
    </source>
</evidence>
<dbReference type="InterPro" id="IPR000719">
    <property type="entry name" value="Prot_kinase_dom"/>
</dbReference>
<reference evidence="7 8" key="1">
    <citation type="submission" date="2013-04" db="EMBL/GenBank/DDBJ databases">
        <title>Oceanococcus atlanticus 22II-S10r2 Genome Sequencing.</title>
        <authorList>
            <person name="Lai Q."/>
            <person name="Li G."/>
            <person name="Shao Z."/>
        </authorList>
    </citation>
    <scope>NUCLEOTIDE SEQUENCE [LARGE SCALE GENOMIC DNA]</scope>
    <source>
        <strain evidence="7 8">22II-S10r2</strain>
    </source>
</reference>
<evidence type="ECO:0000256" key="3">
    <source>
        <dbReference type="ARBA" id="ARBA00022777"/>
    </source>
</evidence>
<evidence type="ECO:0000313" key="8">
    <source>
        <dbReference type="Proteomes" id="UP000192342"/>
    </source>
</evidence>
<name>A0A1Y1SDY7_9GAMM</name>
<dbReference type="Pfam" id="PF14559">
    <property type="entry name" value="TPR_19"/>
    <property type="match status" value="1"/>
</dbReference>
<dbReference type="Gene3D" id="1.10.510.10">
    <property type="entry name" value="Transferase(Phosphotransferase) domain 1"/>
    <property type="match status" value="1"/>
</dbReference>
<dbReference type="PROSITE" id="PS50005">
    <property type="entry name" value="TPR"/>
    <property type="match status" value="2"/>
</dbReference>
<accession>A0A1Y1SDY7</accession>
<dbReference type="SUPFAM" id="SSF56112">
    <property type="entry name" value="Protein kinase-like (PK-like)"/>
    <property type="match status" value="1"/>
</dbReference>
<feature type="repeat" description="TPR" evidence="5">
    <location>
        <begin position="504"/>
        <end position="537"/>
    </location>
</feature>
<dbReference type="OrthoDB" id="9801841at2"/>
<keyword evidence="1" id="KW-0808">Transferase</keyword>
<keyword evidence="2" id="KW-0547">Nucleotide-binding</keyword>
<sequence>MPAAVSLSPQEWQELENAFDAVADLPDAQREQRLTAQLQERPDLLQHALGWSRSLDQADDFLEPPAQAADKPYTLARDQQIDDWQILEPLAHGGTSEVYLVSRNSEDFQQHGALKLLRNGSLGKQFKRERQLLNRLSHPNIAHFLDGCTTASGHAYTVVEYVPGLSLSEACHQQDLSLTQRLQLFLKICDAVRHAHAQLIVHRDLKPGNVRISVDGEPKLLDFGIGRLLDNPDDLETTQVLFTPSYAAPEQIEQSPVSVATDIYGLGGVLHFMLCHRAPWGLDKASLPVAIERILDDEPPNLLSGLAGEQAPFSRRLLQGDLNHIVQKAMARDPAQRYPSVDALAGDIQAFLDYRPIQASGHTFGQRAWRFLRRNPWQSATGFTLLSALIAGLALSQFQTQQIAAERDAALRSAERAHAVRSSLFQLLHASQSDDQALTGSDLFENSISDIRKVYADDPGTAAQMLAGFGQLYFINNDYTRAEPLLREALALADDSAVGSWPMPEARIDLAQTLFRTGNYAEAASFLEQALSVMQQDPMRWRHDLIDSASLKAQLLRNEGNIEQAIAVLRTGLDQQLELAGENSTVTAILATNLATNYLYAGQLEQAQQAFQQAWDYWTLTQQTESPDALNLLNNWGLAALRDGDLNTAQTRLNQAHELRTKLFGPSAALAALKKNLGEAYWHLGDHSAALQLMSEAESMTVEFVGAASPLHIGISSYLADLYLEIGRADDASQVLQRCCRDMTAPYSLLQVRAHAVALSTDALVQRQPASDDAFTRTLAMITDSGQTADLVRAFVQEKWAQAQLGDTTALEHLAASVALRRQAQGPDHWQTLAAQLKWAQALALNNRRTQARELADAAVLAARRRYGENSAAVAALESQKPRF</sequence>
<dbReference type="STRING" id="1317117.ATO7_07587"/>
<keyword evidence="5" id="KW-0802">TPR repeat</keyword>
<dbReference type="EMBL" id="AQQV01000002">
    <property type="protein sequence ID" value="ORE86883.1"/>
    <property type="molecule type" value="Genomic_DNA"/>
</dbReference>
<keyword evidence="4" id="KW-0067">ATP-binding</keyword>
<dbReference type="InterPro" id="IPR011990">
    <property type="entry name" value="TPR-like_helical_dom_sf"/>
</dbReference>
<dbReference type="GO" id="GO:0004674">
    <property type="term" value="F:protein serine/threonine kinase activity"/>
    <property type="evidence" value="ECO:0007669"/>
    <property type="project" value="UniProtKB-KW"/>
</dbReference>
<dbReference type="InterPro" id="IPR019734">
    <property type="entry name" value="TPR_rpt"/>
</dbReference>